<accession>A0A011SSG6</accession>
<dbReference type="Proteomes" id="UP000019849">
    <property type="component" value="Unassembled WGS sequence"/>
</dbReference>
<protein>
    <submittedName>
        <fullName evidence="1">Uncharacterized protein</fullName>
    </submittedName>
</protein>
<gene>
    <name evidence="1" type="ORF">BG36_16085</name>
</gene>
<dbReference type="EMBL" id="JENY01000034">
    <property type="protein sequence ID" value="EXL02124.1"/>
    <property type="molecule type" value="Genomic_DNA"/>
</dbReference>
<comment type="caution">
    <text evidence="1">The sequence shown here is derived from an EMBL/GenBank/DDBJ whole genome shotgun (WGS) entry which is preliminary data.</text>
</comment>
<dbReference type="HOGENOM" id="CLU_2285569_0_0_5"/>
<organism evidence="1 2">
    <name type="scientific">Aquamicrobium defluvii</name>
    <dbReference type="NCBI Taxonomy" id="69279"/>
    <lineage>
        <taxon>Bacteria</taxon>
        <taxon>Pseudomonadati</taxon>
        <taxon>Pseudomonadota</taxon>
        <taxon>Alphaproteobacteria</taxon>
        <taxon>Hyphomicrobiales</taxon>
        <taxon>Phyllobacteriaceae</taxon>
        <taxon>Aquamicrobium</taxon>
    </lineage>
</organism>
<dbReference type="PATRIC" id="fig|69279.3.peg.4279"/>
<proteinExistence type="predicted"/>
<dbReference type="STRING" id="69279.BG36_16085"/>
<dbReference type="Gene3D" id="6.20.20.10">
    <property type="match status" value="1"/>
</dbReference>
<reference evidence="1 2" key="1">
    <citation type="submission" date="2014-02" db="EMBL/GenBank/DDBJ databases">
        <title>Aquamicrobium defluvii Genome sequencing.</title>
        <authorList>
            <person name="Wang X."/>
        </authorList>
    </citation>
    <scope>NUCLEOTIDE SEQUENCE [LARGE SCALE GENOMIC DNA]</scope>
    <source>
        <strain evidence="1 2">W13Z1</strain>
    </source>
</reference>
<sequence>MTDDLKRKIAAYVNGEAGDDIFDPRDRRRLRILLKEETRKQEWLKDKLPCPECQGEGLETVADPDDAPIVKNGRGYLPSPCLHCHGMRYVTIAQAASNEVH</sequence>
<name>A0A011SSG6_9HYPH</name>
<dbReference type="AlphaFoldDB" id="A0A011SSG6"/>
<evidence type="ECO:0000313" key="2">
    <source>
        <dbReference type="Proteomes" id="UP000019849"/>
    </source>
</evidence>
<dbReference type="RefSeq" id="WP_035031865.1">
    <property type="nucleotide sequence ID" value="NZ_KK073906.1"/>
</dbReference>
<evidence type="ECO:0000313" key="1">
    <source>
        <dbReference type="EMBL" id="EXL02124.1"/>
    </source>
</evidence>